<dbReference type="GO" id="GO:0016887">
    <property type="term" value="F:ATP hydrolysis activity"/>
    <property type="evidence" value="ECO:0007669"/>
    <property type="project" value="InterPro"/>
</dbReference>
<dbReference type="SUPFAM" id="SSF52540">
    <property type="entry name" value="P-loop containing nucleoside triphosphate hydrolases"/>
    <property type="match status" value="1"/>
</dbReference>
<evidence type="ECO:0000256" key="2">
    <source>
        <dbReference type="ARBA" id="ARBA00022723"/>
    </source>
</evidence>
<dbReference type="GO" id="GO:0046872">
    <property type="term" value="F:metal ion binding"/>
    <property type="evidence" value="ECO:0007669"/>
    <property type="project" value="UniProtKB-KW"/>
</dbReference>
<proteinExistence type="predicted"/>
<dbReference type="GO" id="GO:0005524">
    <property type="term" value="F:ATP binding"/>
    <property type="evidence" value="ECO:0007669"/>
    <property type="project" value="UniProtKB-KW"/>
</dbReference>
<dbReference type="PRINTS" id="PR00326">
    <property type="entry name" value="GTP1OBG"/>
</dbReference>
<evidence type="ECO:0000256" key="3">
    <source>
        <dbReference type="ARBA" id="ARBA00022741"/>
    </source>
</evidence>
<dbReference type="GO" id="GO:0005737">
    <property type="term" value="C:cytoplasm"/>
    <property type="evidence" value="ECO:0007669"/>
    <property type="project" value="TreeGrafter"/>
</dbReference>
<gene>
    <name evidence="6" type="ORF">XD73_0531</name>
</gene>
<evidence type="ECO:0000313" key="6">
    <source>
        <dbReference type="EMBL" id="KUK46595.1"/>
    </source>
</evidence>
<evidence type="ECO:0000256" key="1">
    <source>
        <dbReference type="ARBA" id="ARBA00001946"/>
    </source>
</evidence>
<organism evidence="6 7">
    <name type="scientific">Anaerolinea thermophila</name>
    <dbReference type="NCBI Taxonomy" id="167964"/>
    <lineage>
        <taxon>Bacteria</taxon>
        <taxon>Bacillati</taxon>
        <taxon>Chloroflexota</taxon>
        <taxon>Anaerolineae</taxon>
        <taxon>Anaerolineales</taxon>
        <taxon>Anaerolineaceae</taxon>
        <taxon>Anaerolinea</taxon>
    </lineage>
</organism>
<dbReference type="PIRSF" id="PIRSF006641">
    <property type="entry name" value="CHP00092"/>
    <property type="match status" value="1"/>
</dbReference>
<dbReference type="AlphaFoldDB" id="A0A101FY67"/>
<protein>
    <submittedName>
        <fullName evidence="6">Putative GTP-binding protein</fullName>
    </submittedName>
</protein>
<dbReference type="Proteomes" id="UP000064249">
    <property type="component" value="Unassembled WGS sequence"/>
</dbReference>
<dbReference type="PANTHER" id="PTHR23305">
    <property type="entry name" value="OBG GTPASE FAMILY"/>
    <property type="match status" value="1"/>
</dbReference>
<reference evidence="6 7" key="1">
    <citation type="journal article" date="2015" name="MBio">
        <title>Genome-Resolved Metagenomic Analysis Reveals Roles for Candidate Phyla and Other Microbial Community Members in Biogeochemical Transformations in Oil Reservoirs.</title>
        <authorList>
            <person name="Hu P."/>
            <person name="Tom L."/>
            <person name="Singh A."/>
            <person name="Thomas B.C."/>
            <person name="Baker B.J."/>
            <person name="Piceno Y.M."/>
            <person name="Andersen G.L."/>
            <person name="Banfield J.F."/>
        </authorList>
    </citation>
    <scope>NUCLEOTIDE SEQUENCE [LARGE SCALE GENOMIC DNA]</scope>
    <source>
        <strain evidence="6">46_16</strain>
    </source>
</reference>
<dbReference type="InterPro" id="IPR004396">
    <property type="entry name" value="ATPase_YchF/OLA1"/>
</dbReference>
<dbReference type="InterPro" id="IPR004095">
    <property type="entry name" value="TGS"/>
</dbReference>
<dbReference type="PROSITE" id="PS51880">
    <property type="entry name" value="TGS"/>
    <property type="match status" value="1"/>
</dbReference>
<dbReference type="FunFam" id="3.10.20.30:FF:000001">
    <property type="entry name" value="Ribosome-binding ATPase YchF"/>
    <property type="match status" value="1"/>
</dbReference>
<feature type="domain" description="TGS" evidence="5">
    <location>
        <begin position="268"/>
        <end position="351"/>
    </location>
</feature>
<dbReference type="InterPro" id="IPR012676">
    <property type="entry name" value="TGS-like"/>
</dbReference>
<dbReference type="Pfam" id="PF06071">
    <property type="entry name" value="YchF-GTPase_C"/>
    <property type="match status" value="1"/>
</dbReference>
<dbReference type="Gene3D" id="3.40.50.300">
    <property type="entry name" value="P-loop containing nucleotide triphosphate hydrolases"/>
    <property type="match status" value="1"/>
</dbReference>
<dbReference type="GO" id="GO:0005525">
    <property type="term" value="F:GTP binding"/>
    <property type="evidence" value="ECO:0007669"/>
    <property type="project" value="InterPro"/>
</dbReference>
<dbReference type="InterPro" id="IPR023192">
    <property type="entry name" value="TGS-like_dom_sf"/>
</dbReference>
<dbReference type="PATRIC" id="fig|167964.4.peg.1159"/>
<sequence>MRLGIIGLPQSGKTTIFNALTRASQPTDSAGKMEIHTGVVDVPDQRVDRLVEFYSARKTVRAKVTYVDIAGLGSGNAGAISGSLLNQLSQMDGFIHVVRCFEDENVAHVLSSIDPARDIANMDAELLLNDQIKIESKLERLHDDGRKGGRDKIEIERETKLFEKLNDTLLHEQPLRTLVLDDEEERLIQGYGFLTRKPMLVVLNLSEGQAVPSITGSGANYRLIPLQGKIEMEIAQLPEEEAEIFLQEYGIEEPGLSRMIRESYELLGLLSFFTAGEKEVHAWTVHTGATAPEAAGTIHSDMLQGFIRAEVIAYDDLMDAGSMAEARNRGKLRLEGKNYVVQDGDIVEIRFNI</sequence>
<keyword evidence="2" id="KW-0479">Metal-binding</keyword>
<dbReference type="InterPro" id="IPR027417">
    <property type="entry name" value="P-loop_NTPase"/>
</dbReference>
<dbReference type="EMBL" id="LGFU01000018">
    <property type="protein sequence ID" value="KUK46595.1"/>
    <property type="molecule type" value="Genomic_DNA"/>
</dbReference>
<dbReference type="Pfam" id="PF01926">
    <property type="entry name" value="MMR_HSR1"/>
    <property type="match status" value="1"/>
</dbReference>
<dbReference type="InterPro" id="IPR012675">
    <property type="entry name" value="Beta-grasp_dom_sf"/>
</dbReference>
<keyword evidence="3" id="KW-0547">Nucleotide-binding</keyword>
<evidence type="ECO:0000313" key="7">
    <source>
        <dbReference type="Proteomes" id="UP000064249"/>
    </source>
</evidence>
<dbReference type="Gene3D" id="3.10.20.30">
    <property type="match status" value="1"/>
</dbReference>
<dbReference type="Gene3D" id="1.10.150.300">
    <property type="entry name" value="TGS-like domain"/>
    <property type="match status" value="1"/>
</dbReference>
<dbReference type="InterPro" id="IPR006073">
    <property type="entry name" value="GTP-bd"/>
</dbReference>
<evidence type="ECO:0000259" key="5">
    <source>
        <dbReference type="PROSITE" id="PS51880"/>
    </source>
</evidence>
<comment type="cofactor">
    <cofactor evidence="1">
        <name>Mg(2+)</name>
        <dbReference type="ChEBI" id="CHEBI:18420"/>
    </cofactor>
</comment>
<comment type="caution">
    <text evidence="6">The sequence shown here is derived from an EMBL/GenBank/DDBJ whole genome shotgun (WGS) entry which is preliminary data.</text>
</comment>
<dbReference type="PANTHER" id="PTHR23305:SF18">
    <property type="entry name" value="OBG-TYPE G DOMAIN-CONTAINING PROTEIN"/>
    <property type="match status" value="1"/>
</dbReference>
<dbReference type="SUPFAM" id="SSF81271">
    <property type="entry name" value="TGS-like"/>
    <property type="match status" value="1"/>
</dbReference>
<dbReference type="NCBIfam" id="TIGR00092">
    <property type="entry name" value="redox-regulated ATPase YchF"/>
    <property type="match status" value="1"/>
</dbReference>
<keyword evidence="4" id="KW-0067">ATP-binding</keyword>
<dbReference type="CDD" id="cd04867">
    <property type="entry name" value="TGS_YchF_OLA1"/>
    <property type="match status" value="1"/>
</dbReference>
<name>A0A101FY67_9CHLR</name>
<evidence type="ECO:0000256" key="4">
    <source>
        <dbReference type="ARBA" id="ARBA00022840"/>
    </source>
</evidence>
<accession>A0A101FY67</accession>
<dbReference type="InterPro" id="IPR013029">
    <property type="entry name" value="YchF_C"/>
</dbReference>